<gene>
    <name evidence="3" type="ORF">METZ01_LOCUS60777</name>
</gene>
<organism evidence="3">
    <name type="scientific">marine metagenome</name>
    <dbReference type="NCBI Taxonomy" id="408172"/>
    <lineage>
        <taxon>unclassified sequences</taxon>
        <taxon>metagenomes</taxon>
        <taxon>ecological metagenomes</taxon>
    </lineage>
</organism>
<dbReference type="EMBL" id="UINC01003623">
    <property type="protein sequence ID" value="SVA07923.1"/>
    <property type="molecule type" value="Genomic_DNA"/>
</dbReference>
<proteinExistence type="inferred from homology"/>
<dbReference type="Pfam" id="PF02545">
    <property type="entry name" value="Maf"/>
    <property type="match status" value="1"/>
</dbReference>
<dbReference type="SUPFAM" id="SSF52972">
    <property type="entry name" value="ITPase-like"/>
    <property type="match status" value="1"/>
</dbReference>
<dbReference type="PANTHER" id="PTHR43213">
    <property type="entry name" value="BIFUNCTIONAL DTTP/UTP PYROPHOSPHATASE/METHYLTRANSFERASE PROTEIN-RELATED"/>
    <property type="match status" value="1"/>
</dbReference>
<dbReference type="InterPro" id="IPR029001">
    <property type="entry name" value="ITPase-like_fam"/>
</dbReference>
<evidence type="ECO:0000313" key="3">
    <source>
        <dbReference type="EMBL" id="SVA07923.1"/>
    </source>
</evidence>
<reference evidence="3" key="1">
    <citation type="submission" date="2018-05" db="EMBL/GenBank/DDBJ databases">
        <authorList>
            <person name="Lanie J.A."/>
            <person name="Ng W.-L."/>
            <person name="Kazmierczak K.M."/>
            <person name="Andrzejewski T.M."/>
            <person name="Davidsen T.M."/>
            <person name="Wayne K.J."/>
            <person name="Tettelin H."/>
            <person name="Glass J.I."/>
            <person name="Rusch D."/>
            <person name="Podicherti R."/>
            <person name="Tsui H.-C.T."/>
            <person name="Winkler M.E."/>
        </authorList>
    </citation>
    <scope>NUCLEOTIDE SEQUENCE</scope>
</reference>
<sequence>MTRSFRDVLILASGSPRRAEILSGAGFQLEVVPSGVDEKKLFSADTYLPRAVEHLALSKAKSVSSSRLNRYVLGADTIVVLGHRVLGKPESSVQATAMLNALSDRNHEVITGVAVIDPSGDTQTISVKTSVTMRGLSNSEIAKYVASGSPYDKAGGYGIQDRSFAPVASYGDCYLNIVGLPMCATLELLQGSGLLRSDMFSTSICDGHKGLQDSETVVDE</sequence>
<comment type="cofactor">
    <cofactor evidence="1">
        <name>a divalent metal cation</name>
        <dbReference type="ChEBI" id="CHEBI:60240"/>
    </cofactor>
</comment>
<dbReference type="Gene3D" id="3.90.950.10">
    <property type="match status" value="1"/>
</dbReference>
<protein>
    <submittedName>
        <fullName evidence="3">Uncharacterized protein</fullName>
    </submittedName>
</protein>
<evidence type="ECO:0000256" key="2">
    <source>
        <dbReference type="ARBA" id="ARBA00022801"/>
    </source>
</evidence>
<dbReference type="PIRSF" id="PIRSF006305">
    <property type="entry name" value="Maf"/>
    <property type="match status" value="1"/>
</dbReference>
<name>A0A381T2M9_9ZZZZ</name>
<dbReference type="AlphaFoldDB" id="A0A381T2M9"/>
<dbReference type="InterPro" id="IPR003697">
    <property type="entry name" value="Maf-like"/>
</dbReference>
<dbReference type="GO" id="GO:0047429">
    <property type="term" value="F:nucleoside triphosphate diphosphatase activity"/>
    <property type="evidence" value="ECO:0007669"/>
    <property type="project" value="InterPro"/>
</dbReference>
<accession>A0A381T2M9</accession>
<evidence type="ECO:0000256" key="1">
    <source>
        <dbReference type="ARBA" id="ARBA00001968"/>
    </source>
</evidence>
<dbReference type="HAMAP" id="MF_00528">
    <property type="entry name" value="Maf"/>
    <property type="match status" value="1"/>
</dbReference>
<dbReference type="NCBIfam" id="TIGR00172">
    <property type="entry name" value="maf"/>
    <property type="match status" value="1"/>
</dbReference>
<keyword evidence="2" id="KW-0378">Hydrolase</keyword>
<dbReference type="CDD" id="cd00555">
    <property type="entry name" value="Maf"/>
    <property type="match status" value="1"/>
</dbReference>
<dbReference type="PANTHER" id="PTHR43213:SF5">
    <property type="entry name" value="BIFUNCTIONAL DTTP_UTP PYROPHOSPHATASE_METHYLTRANSFERASE PROTEIN-RELATED"/>
    <property type="match status" value="1"/>
</dbReference>